<feature type="region of interest" description="Disordered" evidence="10">
    <location>
        <begin position="348"/>
        <end position="374"/>
    </location>
</feature>
<dbReference type="Proteomes" id="UP001176521">
    <property type="component" value="Unassembled WGS sequence"/>
</dbReference>
<keyword evidence="7" id="KW-0175">Coiled coil</keyword>
<feature type="region of interest" description="Disordered" evidence="10">
    <location>
        <begin position="190"/>
        <end position="221"/>
    </location>
</feature>
<keyword evidence="5" id="KW-0498">Mitosis</keyword>
<protein>
    <submittedName>
        <fullName evidence="11">Uncharacterized protein</fullName>
    </submittedName>
</protein>
<sequence length="391" mass="41799">MYSVYLAESPSKRQKRAHAEAADGDANKSGSSAASSGDQTLQQPQQQQQQQQAAASSSASSSTSAGTATPAAHIEQLITEHLGFNPRVYIDQLTQLANDYLHQLKGPIEEEVRAKLLQQGSRPDAELEAEQGVHALVTLIENALDHTFDTYELYCLRSVFRITPAQARAITLAHHRGLDLRSVEEKRAHLERMNNKKKKSKSGAATKAGEEEEGGEEQVGPVLSVHEQSRALAERAVQLRKKIAATRATNAALRAATVKSKHELDNLLKFEEQLPSLFGIADDDDDDVAMHEQQDGQQPAPAPTGALCAAHPELAMRVQGATNQLLDAILTLKEVDPLGTALVEKAGADGTGAAGTAGEGEGDQAAAAGGTGLPWTTRESYLKFVADKARP</sequence>
<evidence type="ECO:0000256" key="2">
    <source>
        <dbReference type="ARBA" id="ARBA00008643"/>
    </source>
</evidence>
<comment type="similarity">
    <text evidence="2">Belongs to the mis12 family.</text>
</comment>
<keyword evidence="3" id="KW-0158">Chromosome</keyword>
<dbReference type="GO" id="GO:0000444">
    <property type="term" value="C:MIS12/MIND type complex"/>
    <property type="evidence" value="ECO:0007669"/>
    <property type="project" value="TreeGrafter"/>
</dbReference>
<gene>
    <name evidence="11" type="ORF">OC842_001007</name>
</gene>
<keyword evidence="8" id="KW-0131">Cell cycle</keyword>
<dbReference type="GO" id="GO:0005634">
    <property type="term" value="C:nucleus"/>
    <property type="evidence" value="ECO:0007669"/>
    <property type="project" value="InterPro"/>
</dbReference>
<dbReference type="Pfam" id="PF05859">
    <property type="entry name" value="Mis12"/>
    <property type="match status" value="1"/>
</dbReference>
<dbReference type="EMBL" id="JAPDMQ010000033">
    <property type="protein sequence ID" value="KAK0539303.1"/>
    <property type="molecule type" value="Genomic_DNA"/>
</dbReference>
<dbReference type="AlphaFoldDB" id="A0AAN6JML7"/>
<evidence type="ECO:0000256" key="10">
    <source>
        <dbReference type="SAM" id="MobiDB-lite"/>
    </source>
</evidence>
<dbReference type="PANTHER" id="PTHR14527">
    <property type="entry name" value="PROTEIN MIS12 HOMOLOG"/>
    <property type="match status" value="1"/>
</dbReference>
<accession>A0AAN6JML7</accession>
<keyword evidence="6" id="KW-0995">Kinetochore</keyword>
<feature type="compositionally biased region" description="Gly residues" evidence="10">
    <location>
        <begin position="349"/>
        <end position="359"/>
    </location>
</feature>
<evidence type="ECO:0000313" key="11">
    <source>
        <dbReference type="EMBL" id="KAK0539303.1"/>
    </source>
</evidence>
<dbReference type="GO" id="GO:0051301">
    <property type="term" value="P:cell division"/>
    <property type="evidence" value="ECO:0007669"/>
    <property type="project" value="UniProtKB-KW"/>
</dbReference>
<evidence type="ECO:0000256" key="3">
    <source>
        <dbReference type="ARBA" id="ARBA00022454"/>
    </source>
</evidence>
<evidence type="ECO:0000256" key="5">
    <source>
        <dbReference type="ARBA" id="ARBA00022776"/>
    </source>
</evidence>
<dbReference type="InterPro" id="IPR008685">
    <property type="entry name" value="Centromere_Mis12"/>
</dbReference>
<evidence type="ECO:0000256" key="6">
    <source>
        <dbReference type="ARBA" id="ARBA00022838"/>
    </source>
</evidence>
<proteinExistence type="inferred from homology"/>
<evidence type="ECO:0000256" key="7">
    <source>
        <dbReference type="ARBA" id="ARBA00023054"/>
    </source>
</evidence>
<keyword evidence="12" id="KW-1185">Reference proteome</keyword>
<evidence type="ECO:0000256" key="8">
    <source>
        <dbReference type="ARBA" id="ARBA00023306"/>
    </source>
</evidence>
<dbReference type="PANTHER" id="PTHR14527:SF2">
    <property type="entry name" value="PROTEIN MIS12 HOMOLOG"/>
    <property type="match status" value="1"/>
</dbReference>
<feature type="compositionally biased region" description="Low complexity" evidence="10">
    <location>
        <begin position="27"/>
        <end position="68"/>
    </location>
</feature>
<evidence type="ECO:0000256" key="1">
    <source>
        <dbReference type="ARBA" id="ARBA00004629"/>
    </source>
</evidence>
<evidence type="ECO:0000313" key="12">
    <source>
        <dbReference type="Proteomes" id="UP001176521"/>
    </source>
</evidence>
<comment type="caution">
    <text evidence="11">The sequence shown here is derived from an EMBL/GenBank/DDBJ whole genome shotgun (WGS) entry which is preliminary data.</text>
</comment>
<keyword evidence="9" id="KW-0137">Centromere</keyword>
<organism evidence="11 12">
    <name type="scientific">Tilletia horrida</name>
    <dbReference type="NCBI Taxonomy" id="155126"/>
    <lineage>
        <taxon>Eukaryota</taxon>
        <taxon>Fungi</taxon>
        <taxon>Dikarya</taxon>
        <taxon>Basidiomycota</taxon>
        <taxon>Ustilaginomycotina</taxon>
        <taxon>Exobasidiomycetes</taxon>
        <taxon>Tilletiales</taxon>
        <taxon>Tilletiaceae</taxon>
        <taxon>Tilletia</taxon>
    </lineage>
</organism>
<keyword evidence="4" id="KW-0132">Cell division</keyword>
<dbReference type="GO" id="GO:0051382">
    <property type="term" value="P:kinetochore assembly"/>
    <property type="evidence" value="ECO:0007669"/>
    <property type="project" value="TreeGrafter"/>
</dbReference>
<comment type="subcellular location">
    <subcellularLocation>
        <location evidence="1">Chromosome</location>
        <location evidence="1">Centromere</location>
        <location evidence="1">Kinetochore</location>
    </subcellularLocation>
</comment>
<name>A0AAN6JML7_9BASI</name>
<feature type="region of interest" description="Disordered" evidence="10">
    <location>
        <begin position="1"/>
        <end position="68"/>
    </location>
</feature>
<dbReference type="GO" id="GO:0000070">
    <property type="term" value="P:mitotic sister chromatid segregation"/>
    <property type="evidence" value="ECO:0007669"/>
    <property type="project" value="TreeGrafter"/>
</dbReference>
<evidence type="ECO:0000256" key="4">
    <source>
        <dbReference type="ARBA" id="ARBA00022618"/>
    </source>
</evidence>
<evidence type="ECO:0000256" key="9">
    <source>
        <dbReference type="ARBA" id="ARBA00023328"/>
    </source>
</evidence>
<reference evidence="11" key="1">
    <citation type="journal article" date="2023" name="PhytoFront">
        <title>Draft Genome Resources of Seven Strains of Tilletia horrida, Causal Agent of Kernel Smut of Rice.</title>
        <authorList>
            <person name="Khanal S."/>
            <person name="Antony Babu S."/>
            <person name="Zhou X.G."/>
        </authorList>
    </citation>
    <scope>NUCLEOTIDE SEQUENCE</scope>
    <source>
        <strain evidence="11">TX3</strain>
    </source>
</reference>